<keyword evidence="2" id="KW-1185">Reference proteome</keyword>
<dbReference type="EMBL" id="CM042061">
    <property type="protein sequence ID" value="KAI3673750.1"/>
    <property type="molecule type" value="Genomic_DNA"/>
</dbReference>
<comment type="caution">
    <text evidence="1">The sequence shown here is derived from an EMBL/GenBank/DDBJ whole genome shotgun (WGS) entry which is preliminary data.</text>
</comment>
<protein>
    <submittedName>
        <fullName evidence="1">Uncharacterized protein</fullName>
    </submittedName>
</protein>
<evidence type="ECO:0000313" key="1">
    <source>
        <dbReference type="EMBL" id="KAI3673750.1"/>
    </source>
</evidence>
<accession>A0ACB8XTH2</accession>
<reference evidence="1 2" key="2">
    <citation type="journal article" date="2022" name="Mol. Ecol. Resour.">
        <title>The genomes of chicory, endive, great burdock and yacon provide insights into Asteraceae paleo-polyploidization history and plant inulin production.</title>
        <authorList>
            <person name="Fan W."/>
            <person name="Wang S."/>
            <person name="Wang H."/>
            <person name="Wang A."/>
            <person name="Jiang F."/>
            <person name="Liu H."/>
            <person name="Zhao H."/>
            <person name="Xu D."/>
            <person name="Zhang Y."/>
        </authorList>
    </citation>
    <scope>NUCLEOTIDE SEQUENCE [LARGE SCALE GENOMIC DNA]</scope>
    <source>
        <strain evidence="2">cv. Niubang</strain>
    </source>
</reference>
<organism evidence="1 2">
    <name type="scientific">Arctium lappa</name>
    <name type="common">Greater burdock</name>
    <name type="synonym">Lappa major</name>
    <dbReference type="NCBI Taxonomy" id="4217"/>
    <lineage>
        <taxon>Eukaryota</taxon>
        <taxon>Viridiplantae</taxon>
        <taxon>Streptophyta</taxon>
        <taxon>Embryophyta</taxon>
        <taxon>Tracheophyta</taxon>
        <taxon>Spermatophyta</taxon>
        <taxon>Magnoliopsida</taxon>
        <taxon>eudicotyledons</taxon>
        <taxon>Gunneridae</taxon>
        <taxon>Pentapetalae</taxon>
        <taxon>asterids</taxon>
        <taxon>campanulids</taxon>
        <taxon>Asterales</taxon>
        <taxon>Asteraceae</taxon>
        <taxon>Carduoideae</taxon>
        <taxon>Cardueae</taxon>
        <taxon>Arctiinae</taxon>
        <taxon>Arctium</taxon>
    </lineage>
</organism>
<gene>
    <name evidence="1" type="ORF">L6452_39880</name>
</gene>
<name>A0ACB8XTH2_ARCLA</name>
<sequence>MLVSPLSSSVTRSSLEEMLDSLRRRDESENQRDLPPALPSRPTSKARLPKRLMPAKFDMEYVSSPDTTTTSKKQDVKCSSEGGGNFGRKKVKEAAAGGESPYTMAPVIERRLAENGGASLATPSTSSPEAEWDDSIGYFVKKKLRVWCRPRNDQWELAKIKSTVGEEATVMLLDGSAVTVSTGDLLPANTEILDGVDDLVELGYLNEPSVLHNLQYRYARDVIYSKAGPVLLAINPFKDVQIFGSDFITAYREKILDNPHVYALADDAYSDMMKDGGNQSIIISGESGSGKTETAKIAIQYLASVGGENCEMACKVIQSSCILEAFGNAKTSRNCNSSRFGKLIDIHYSAEGTICGAHIQTILLEKARVSQICRGERSYHIFYQICAGAPFALKDRLNLKMASEYKFLNQSGCLKINGADDAQNFKMLTEAFDILGISYEDQENVFELLAAILWLGNISFEVIDEEELVKILADEASRSSARLMGCKLDNLMVALSANGTQPGMDDITEALTLQQAIDKRDALAQFVYESLFSWLVGEINRSLEGGKQHTERTISIIDIYGFESFQKNSFQQFFINYADERLQQHFIRHLCKLEQEEYELDGVHWKKVDFEDNQECLDLFEKKPMGIISILDEGSKSSTATDVTFTNKIKRHLSSNLRFSCERGAFKVRHYAGEVQYDATGFLERSSDALHPDTIQLLSSSRKKLLNLFASGTTNQFQTTELAASDSHEQSVGAKFKDQLFKLIQKLENSKPHFIRCIRPNTKQLPGMYEKDIVLEQLRCSGVMEIVQISKSRFPIRLTHQEFATRFGCLLSENIICMDPLSTSVAILQQCRVPPQTYQVGYTKLFFRVGQVDVLENLRQRVLEGTCEVENVVLGGRVLLDFHELKFAIVTFQSFVRGENARREYEVLKKLNHRLAPSSLDEHLTAVVHLQSVVRGWLARRYFNHLQRWKKSAVDSSKGRRKSRSRNSEWKGLSEENIQILPQNVEELQRRVVKAESSLSEREHEITALREQIRQFEIRWLEYETKMKAVEETWQSQMASLQMSLAEAKKTLGADISDGQLGRRDRSPSPHCYDSEDNVSGIQTPVQVAPLRIGNNRREPNGVVSDTLDNLNKEFERKKQIFDEDAKAVTEVKPGRPPSTKQIEEYRNLKRKFETWKKEYKHRLREAKSRLVKGINAEYGGEFEGRSNSGVGGSIGGGGGGNDRRARNWWGKLSKRGKERPPV</sequence>
<proteinExistence type="predicted"/>
<dbReference type="Proteomes" id="UP001055879">
    <property type="component" value="Linkage Group LG15"/>
</dbReference>
<reference evidence="2" key="1">
    <citation type="journal article" date="2022" name="Mol. Ecol. Resour.">
        <title>The genomes of chicory, endive, great burdock and yacon provide insights into Asteraceae palaeo-polyploidization history and plant inulin production.</title>
        <authorList>
            <person name="Fan W."/>
            <person name="Wang S."/>
            <person name="Wang H."/>
            <person name="Wang A."/>
            <person name="Jiang F."/>
            <person name="Liu H."/>
            <person name="Zhao H."/>
            <person name="Xu D."/>
            <person name="Zhang Y."/>
        </authorList>
    </citation>
    <scope>NUCLEOTIDE SEQUENCE [LARGE SCALE GENOMIC DNA]</scope>
    <source>
        <strain evidence="2">cv. Niubang</strain>
    </source>
</reference>
<evidence type="ECO:0000313" key="2">
    <source>
        <dbReference type="Proteomes" id="UP001055879"/>
    </source>
</evidence>